<evidence type="ECO:0000256" key="2">
    <source>
        <dbReference type="SAM" id="Phobius"/>
    </source>
</evidence>
<evidence type="ECO:0000313" key="4">
    <source>
        <dbReference type="Proteomes" id="UP000198802"/>
    </source>
</evidence>
<proteinExistence type="predicted"/>
<sequence>MDTYAYVRLSDRPVSVRNLRLREWDLPKRASTSRPTLDGRMLSRTLRGVHSVVFIVLLFPLALLAMTTLMDAVEDLLSSLMTPARRRGLAGAAQRRRRTESAVRAAAPAPAAAPPRRAVDRRPVLPAEYDAPTAQAAGWY</sequence>
<evidence type="ECO:0000313" key="3">
    <source>
        <dbReference type="EMBL" id="CUU59896.1"/>
    </source>
</evidence>
<keyword evidence="4" id="KW-1185">Reference proteome</keyword>
<dbReference type="AlphaFoldDB" id="A0A0S4QYS0"/>
<name>A0A0S4QYS0_9ACTN</name>
<dbReference type="Proteomes" id="UP000198802">
    <property type="component" value="Unassembled WGS sequence"/>
</dbReference>
<organism evidence="3 4">
    <name type="scientific">Parafrankia irregularis</name>
    <dbReference type="NCBI Taxonomy" id="795642"/>
    <lineage>
        <taxon>Bacteria</taxon>
        <taxon>Bacillati</taxon>
        <taxon>Actinomycetota</taxon>
        <taxon>Actinomycetes</taxon>
        <taxon>Frankiales</taxon>
        <taxon>Frankiaceae</taxon>
        <taxon>Parafrankia</taxon>
    </lineage>
</organism>
<dbReference type="EMBL" id="FAOZ01000033">
    <property type="protein sequence ID" value="CUU59896.1"/>
    <property type="molecule type" value="Genomic_DNA"/>
</dbReference>
<protein>
    <submittedName>
        <fullName evidence="3">Uncharacterized protein</fullName>
    </submittedName>
</protein>
<evidence type="ECO:0000256" key="1">
    <source>
        <dbReference type="SAM" id="MobiDB-lite"/>
    </source>
</evidence>
<keyword evidence="2" id="KW-0472">Membrane</keyword>
<feature type="compositionally biased region" description="Low complexity" evidence="1">
    <location>
        <begin position="102"/>
        <end position="116"/>
    </location>
</feature>
<keyword evidence="2" id="KW-0812">Transmembrane</keyword>
<gene>
    <name evidence="3" type="ORF">Ga0074812_13320</name>
</gene>
<accession>A0A0S4QYS0</accession>
<feature type="region of interest" description="Disordered" evidence="1">
    <location>
        <begin position="88"/>
        <end position="123"/>
    </location>
</feature>
<keyword evidence="2" id="KW-1133">Transmembrane helix</keyword>
<feature type="transmembrane region" description="Helical" evidence="2">
    <location>
        <begin position="49"/>
        <end position="70"/>
    </location>
</feature>
<feature type="compositionally biased region" description="Basic residues" evidence="1">
    <location>
        <begin position="88"/>
        <end position="98"/>
    </location>
</feature>
<reference evidence="4" key="1">
    <citation type="submission" date="2015-11" db="EMBL/GenBank/DDBJ databases">
        <authorList>
            <person name="Varghese N."/>
        </authorList>
    </citation>
    <scope>NUCLEOTIDE SEQUENCE [LARGE SCALE GENOMIC DNA]</scope>
    <source>
        <strain evidence="4">DSM 45899</strain>
    </source>
</reference>